<name>A0A3A1YCN9_9GAMM</name>
<keyword evidence="5" id="KW-1185">Reference proteome</keyword>
<comment type="caution">
    <text evidence="4">The sequence shown here is derived from an EMBL/GenBank/DDBJ whole genome shotgun (WGS) entry which is preliminary data.</text>
</comment>
<dbReference type="OrthoDB" id="9809663at2"/>
<dbReference type="AlphaFoldDB" id="A0A3A1YCN9"/>
<dbReference type="PANTHER" id="PTHR36150:SF1">
    <property type="entry name" value="DNA GYRASE INHIBITOR YACG"/>
    <property type="match status" value="1"/>
</dbReference>
<dbReference type="SUPFAM" id="SSF57716">
    <property type="entry name" value="Glucocorticoid receptor-like (DNA-binding domain)"/>
    <property type="match status" value="1"/>
</dbReference>
<comment type="similarity">
    <text evidence="3">Belongs to the DNA gyrase inhibitor YacG family.</text>
</comment>
<evidence type="ECO:0000313" key="4">
    <source>
        <dbReference type="EMBL" id="RIY33984.1"/>
    </source>
</evidence>
<keyword evidence="1 3" id="KW-0479">Metal-binding</keyword>
<keyword evidence="2 3" id="KW-0862">Zinc</keyword>
<protein>
    <recommendedName>
        <fullName evidence="3">DNA gyrase inhibitor YacG</fullName>
    </recommendedName>
</protein>
<dbReference type="Gene3D" id="3.30.50.10">
    <property type="entry name" value="Erythroid Transcription Factor GATA-1, subunit A"/>
    <property type="match status" value="1"/>
</dbReference>
<comment type="subunit">
    <text evidence="3">Interacts with GyrB.</text>
</comment>
<feature type="binding site" evidence="3">
    <location>
        <position position="11"/>
    </location>
    <ligand>
        <name>Zn(2+)</name>
        <dbReference type="ChEBI" id="CHEBI:29105"/>
    </ligand>
</feature>
<feature type="binding site" evidence="3">
    <location>
        <position position="31"/>
    </location>
    <ligand>
        <name>Zn(2+)</name>
        <dbReference type="ChEBI" id="CHEBI:29105"/>
    </ligand>
</feature>
<gene>
    <name evidence="3" type="primary">yacG</name>
    <name evidence="4" type="ORF">CKF54_01845</name>
</gene>
<dbReference type="GO" id="GO:0008270">
    <property type="term" value="F:zinc ion binding"/>
    <property type="evidence" value="ECO:0007669"/>
    <property type="project" value="UniProtKB-UniRule"/>
</dbReference>
<proteinExistence type="inferred from homology"/>
<dbReference type="PANTHER" id="PTHR36150">
    <property type="entry name" value="DNA GYRASE INHIBITOR YACG"/>
    <property type="match status" value="1"/>
</dbReference>
<comment type="function">
    <text evidence="3">Inhibits all the catalytic activities of DNA gyrase by preventing its interaction with DNA. Acts by binding directly to the C-terminal domain of GyrB, which probably disrupts DNA binding by the gyrase.</text>
</comment>
<dbReference type="HAMAP" id="MF_00649">
    <property type="entry name" value="DNA_gyrase_inhibitor_YacG"/>
    <property type="match status" value="1"/>
</dbReference>
<dbReference type="GO" id="GO:0008657">
    <property type="term" value="F:DNA topoisomerase type II (double strand cut, ATP-hydrolyzing) inhibitor activity"/>
    <property type="evidence" value="ECO:0007669"/>
    <property type="project" value="UniProtKB-UniRule"/>
</dbReference>
<dbReference type="RefSeq" id="WP_119524583.1">
    <property type="nucleotide sequence ID" value="NZ_NRHC01000019.1"/>
</dbReference>
<sequence length="71" mass="8322">MEEIKVNCPQCKKETIYSFDNPYRPFCSERCRLIDLGAWAEGEYSLEAQPENEAEVEQLLEVMAKKYNLDD</sequence>
<organism evidence="4 5">
    <name type="scientific">Psittacicella hinzii</name>
    <dbReference type="NCBI Taxonomy" id="2028575"/>
    <lineage>
        <taxon>Bacteria</taxon>
        <taxon>Pseudomonadati</taxon>
        <taxon>Pseudomonadota</taxon>
        <taxon>Gammaproteobacteria</taxon>
        <taxon>Pasteurellales</taxon>
        <taxon>Psittacicellaceae</taxon>
        <taxon>Psittacicella</taxon>
    </lineage>
</organism>
<accession>A0A3A1YCN9</accession>
<evidence type="ECO:0000256" key="1">
    <source>
        <dbReference type="ARBA" id="ARBA00022723"/>
    </source>
</evidence>
<feature type="binding site" evidence="3">
    <location>
        <position position="27"/>
    </location>
    <ligand>
        <name>Zn(2+)</name>
        <dbReference type="ChEBI" id="CHEBI:29105"/>
    </ligand>
</feature>
<dbReference type="EMBL" id="NRHC01000019">
    <property type="protein sequence ID" value="RIY33984.1"/>
    <property type="molecule type" value="Genomic_DNA"/>
</dbReference>
<reference evidence="4 5" key="1">
    <citation type="submission" date="2017-08" db="EMBL/GenBank/DDBJ databases">
        <title>Reclassification of Bisgaard taxon 37 and 44.</title>
        <authorList>
            <person name="Christensen H."/>
        </authorList>
    </citation>
    <scope>NUCLEOTIDE SEQUENCE [LARGE SCALE GENOMIC DNA]</scope>
    <source>
        <strain evidence="4 5">B96_3</strain>
    </source>
</reference>
<evidence type="ECO:0000256" key="3">
    <source>
        <dbReference type="HAMAP-Rule" id="MF_00649"/>
    </source>
</evidence>
<dbReference type="InterPro" id="IPR013088">
    <property type="entry name" value="Znf_NHR/GATA"/>
</dbReference>
<dbReference type="GO" id="GO:0006355">
    <property type="term" value="P:regulation of DNA-templated transcription"/>
    <property type="evidence" value="ECO:0007669"/>
    <property type="project" value="InterPro"/>
</dbReference>
<dbReference type="InterPro" id="IPR005584">
    <property type="entry name" value="DNA_gyrase_inhibitor_YacG"/>
</dbReference>
<dbReference type="Pfam" id="PF03884">
    <property type="entry name" value="YacG"/>
    <property type="match status" value="1"/>
</dbReference>
<feature type="binding site" evidence="3">
    <location>
        <position position="8"/>
    </location>
    <ligand>
        <name>Zn(2+)</name>
        <dbReference type="ChEBI" id="CHEBI:29105"/>
    </ligand>
</feature>
<comment type="cofactor">
    <cofactor evidence="3">
        <name>Zn(2+)</name>
        <dbReference type="ChEBI" id="CHEBI:29105"/>
    </cofactor>
    <text evidence="3">Binds 1 zinc ion.</text>
</comment>
<dbReference type="Proteomes" id="UP000265691">
    <property type="component" value="Unassembled WGS sequence"/>
</dbReference>
<evidence type="ECO:0000256" key="2">
    <source>
        <dbReference type="ARBA" id="ARBA00022833"/>
    </source>
</evidence>
<evidence type="ECO:0000313" key="5">
    <source>
        <dbReference type="Proteomes" id="UP000265691"/>
    </source>
</evidence>